<accession>A0A8R7PG21</accession>
<dbReference type="PROSITE" id="PS50878">
    <property type="entry name" value="RT_POL"/>
    <property type="match status" value="1"/>
</dbReference>
<dbReference type="Pfam" id="PF00078">
    <property type="entry name" value="RVT_1"/>
    <property type="match status" value="1"/>
</dbReference>
<organism evidence="2 3">
    <name type="scientific">Triticum urartu</name>
    <name type="common">Red wild einkorn</name>
    <name type="synonym">Crithodium urartu</name>
    <dbReference type="NCBI Taxonomy" id="4572"/>
    <lineage>
        <taxon>Eukaryota</taxon>
        <taxon>Viridiplantae</taxon>
        <taxon>Streptophyta</taxon>
        <taxon>Embryophyta</taxon>
        <taxon>Tracheophyta</taxon>
        <taxon>Spermatophyta</taxon>
        <taxon>Magnoliopsida</taxon>
        <taxon>Liliopsida</taxon>
        <taxon>Poales</taxon>
        <taxon>Poaceae</taxon>
        <taxon>BOP clade</taxon>
        <taxon>Pooideae</taxon>
        <taxon>Triticodae</taxon>
        <taxon>Triticeae</taxon>
        <taxon>Triticinae</taxon>
        <taxon>Triticum</taxon>
    </lineage>
</organism>
<sequence length="192" mass="21756">MMKAYDRVEWHFLEAILTKLGFNMVFVRLIMKCVSSVRFSVRVNGELLPFFTPSRGLRQGDPASPFLFLLCAEGFSSLLKFYNNGHIDRGIRVSYRSPWVSHLLFVDDSLIFITATTQSAERLNDILRIYGEASGQCVNRTKSAIYFSSNMPAQLKQQLKSVLNIDVEAFSERYLGLPTAVGRITSGTFDHI</sequence>
<dbReference type="AlphaFoldDB" id="A0A8R7PG21"/>
<dbReference type="PANTHER" id="PTHR33116">
    <property type="entry name" value="REVERSE TRANSCRIPTASE ZINC-BINDING DOMAIN-CONTAINING PROTEIN-RELATED-RELATED"/>
    <property type="match status" value="1"/>
</dbReference>
<dbReference type="InterPro" id="IPR000477">
    <property type="entry name" value="RT_dom"/>
</dbReference>
<reference evidence="2" key="2">
    <citation type="submission" date="2018-03" db="EMBL/GenBank/DDBJ databases">
        <title>The Triticum urartu genome reveals the dynamic nature of wheat genome evolution.</title>
        <authorList>
            <person name="Ling H."/>
            <person name="Ma B."/>
            <person name="Shi X."/>
            <person name="Liu H."/>
            <person name="Dong L."/>
            <person name="Sun H."/>
            <person name="Cao Y."/>
            <person name="Gao Q."/>
            <person name="Zheng S."/>
            <person name="Li Y."/>
            <person name="Yu Y."/>
            <person name="Du H."/>
            <person name="Qi M."/>
            <person name="Li Y."/>
            <person name="Yu H."/>
            <person name="Cui Y."/>
            <person name="Wang N."/>
            <person name="Chen C."/>
            <person name="Wu H."/>
            <person name="Zhao Y."/>
            <person name="Zhang J."/>
            <person name="Li Y."/>
            <person name="Zhou W."/>
            <person name="Zhang B."/>
            <person name="Hu W."/>
            <person name="Eijk M."/>
            <person name="Tang J."/>
            <person name="Witsenboer H."/>
            <person name="Zhao S."/>
            <person name="Li Z."/>
            <person name="Zhang A."/>
            <person name="Wang D."/>
            <person name="Liang C."/>
        </authorList>
    </citation>
    <scope>NUCLEOTIDE SEQUENCE [LARGE SCALE GENOMIC DNA]</scope>
    <source>
        <strain evidence="2">cv. G1812</strain>
    </source>
</reference>
<protein>
    <recommendedName>
        <fullName evidence="1">Reverse transcriptase domain-containing protein</fullName>
    </recommendedName>
</protein>
<keyword evidence="3" id="KW-1185">Reference proteome</keyword>
<reference evidence="2" key="3">
    <citation type="submission" date="2022-06" db="UniProtKB">
        <authorList>
            <consortium name="EnsemblPlants"/>
        </authorList>
    </citation>
    <scope>IDENTIFICATION</scope>
</reference>
<evidence type="ECO:0000313" key="2">
    <source>
        <dbReference type="EnsemblPlants" id="TuG1812G0200003305.01.T01.cds367875"/>
    </source>
</evidence>
<feature type="domain" description="Reverse transcriptase" evidence="1">
    <location>
        <begin position="1"/>
        <end position="179"/>
    </location>
</feature>
<reference evidence="3" key="1">
    <citation type="journal article" date="2013" name="Nature">
        <title>Draft genome of the wheat A-genome progenitor Triticum urartu.</title>
        <authorList>
            <person name="Ling H.Q."/>
            <person name="Zhao S."/>
            <person name="Liu D."/>
            <person name="Wang J."/>
            <person name="Sun H."/>
            <person name="Zhang C."/>
            <person name="Fan H."/>
            <person name="Li D."/>
            <person name="Dong L."/>
            <person name="Tao Y."/>
            <person name="Gao C."/>
            <person name="Wu H."/>
            <person name="Li Y."/>
            <person name="Cui Y."/>
            <person name="Guo X."/>
            <person name="Zheng S."/>
            <person name="Wang B."/>
            <person name="Yu K."/>
            <person name="Liang Q."/>
            <person name="Yang W."/>
            <person name="Lou X."/>
            <person name="Chen J."/>
            <person name="Feng M."/>
            <person name="Jian J."/>
            <person name="Zhang X."/>
            <person name="Luo G."/>
            <person name="Jiang Y."/>
            <person name="Liu J."/>
            <person name="Wang Z."/>
            <person name="Sha Y."/>
            <person name="Zhang B."/>
            <person name="Wu H."/>
            <person name="Tang D."/>
            <person name="Shen Q."/>
            <person name="Xue P."/>
            <person name="Zou S."/>
            <person name="Wang X."/>
            <person name="Liu X."/>
            <person name="Wang F."/>
            <person name="Yang Y."/>
            <person name="An X."/>
            <person name="Dong Z."/>
            <person name="Zhang K."/>
            <person name="Zhang X."/>
            <person name="Luo M.C."/>
            <person name="Dvorak J."/>
            <person name="Tong Y."/>
            <person name="Wang J."/>
            <person name="Yang H."/>
            <person name="Li Z."/>
            <person name="Wang D."/>
            <person name="Zhang A."/>
            <person name="Wang J."/>
        </authorList>
    </citation>
    <scope>NUCLEOTIDE SEQUENCE</scope>
    <source>
        <strain evidence="3">cv. G1812</strain>
    </source>
</reference>
<dbReference type="InterPro" id="IPR043502">
    <property type="entry name" value="DNA/RNA_pol_sf"/>
</dbReference>
<proteinExistence type="predicted"/>
<dbReference type="SUPFAM" id="SSF56672">
    <property type="entry name" value="DNA/RNA polymerases"/>
    <property type="match status" value="1"/>
</dbReference>
<name>A0A8R7PG21_TRIUA</name>
<evidence type="ECO:0000313" key="3">
    <source>
        <dbReference type="Proteomes" id="UP000015106"/>
    </source>
</evidence>
<dbReference type="PANTHER" id="PTHR33116:SF86">
    <property type="entry name" value="REVERSE TRANSCRIPTASE DOMAIN-CONTAINING PROTEIN"/>
    <property type="match status" value="1"/>
</dbReference>
<dbReference type="EnsemblPlants" id="TuG1812G0200003305.01.T01">
    <property type="protein sequence ID" value="TuG1812G0200003305.01.T01.cds367875"/>
    <property type="gene ID" value="TuG1812G0200003305.01"/>
</dbReference>
<dbReference type="Gramene" id="TuG1812G0200003305.01.T01">
    <property type="protein sequence ID" value="TuG1812G0200003305.01.T01.cds367875"/>
    <property type="gene ID" value="TuG1812G0200003305.01"/>
</dbReference>
<dbReference type="Proteomes" id="UP000015106">
    <property type="component" value="Chromosome 2"/>
</dbReference>
<evidence type="ECO:0000259" key="1">
    <source>
        <dbReference type="PROSITE" id="PS50878"/>
    </source>
</evidence>